<dbReference type="NCBIfam" id="TIGR00722">
    <property type="entry name" value="ttdA_fumA_fumB"/>
    <property type="match status" value="1"/>
</dbReference>
<feature type="domain" description="Fe-S hydro-lyase tartrate dehydratase alpha-type catalytic" evidence="7">
    <location>
        <begin position="11"/>
        <end position="278"/>
    </location>
</feature>
<dbReference type="EMBL" id="CP007033">
    <property type="protein sequence ID" value="AHF10867.1"/>
    <property type="molecule type" value="Genomic_DNA"/>
</dbReference>
<dbReference type="InterPro" id="IPR051208">
    <property type="entry name" value="Class-I_Fumarase/Tartrate_DH"/>
</dbReference>
<name>A0ABN4BWX4_DEHRP</name>
<dbReference type="EC" id="4.2.1.2" evidence="8"/>
<evidence type="ECO:0000313" key="8">
    <source>
        <dbReference type="EMBL" id="AHF10867.1"/>
    </source>
</evidence>
<keyword evidence="4" id="KW-0408">Iron</keyword>
<evidence type="ECO:0000256" key="6">
    <source>
        <dbReference type="ARBA" id="ARBA00023239"/>
    </source>
</evidence>
<keyword evidence="6 8" id="KW-0456">Lyase</keyword>
<dbReference type="PANTHER" id="PTHR30389:SF17">
    <property type="entry name" value="L(+)-TARTRATE DEHYDRATASE SUBUNIT ALPHA-RELATED"/>
    <property type="match status" value="1"/>
</dbReference>
<evidence type="ECO:0000259" key="7">
    <source>
        <dbReference type="Pfam" id="PF05681"/>
    </source>
</evidence>
<gene>
    <name evidence="8" type="ORF">DEHRE_12970</name>
</gene>
<protein>
    <submittedName>
        <fullName evidence="8">Fumarate hydratase</fullName>
        <ecNumber evidence="8">4.2.1.2</ecNumber>
    </submittedName>
</protein>
<keyword evidence="2" id="KW-0004">4Fe-4S</keyword>
<evidence type="ECO:0000256" key="5">
    <source>
        <dbReference type="ARBA" id="ARBA00023014"/>
    </source>
</evidence>
<accession>A0ABN4BWX4</accession>
<proteinExistence type="inferred from homology"/>
<reference evidence="8 9" key="1">
    <citation type="journal article" date="2013" name="Stand. Genomic Sci.">
        <title>Complete genome sequence of Dehalobacter restrictus PER-K23(T.).</title>
        <authorList>
            <person name="Kruse T."/>
            <person name="Maillard J."/>
            <person name="Goodwin L."/>
            <person name="Woyke T."/>
            <person name="Teshima H."/>
            <person name="Bruce D."/>
            <person name="Detter C."/>
            <person name="Tapia R."/>
            <person name="Han C."/>
            <person name="Huntemann M."/>
            <person name="Wei C.L."/>
            <person name="Han J."/>
            <person name="Chen A."/>
            <person name="Kyrpides N."/>
            <person name="Szeto E."/>
            <person name="Markowitz V."/>
            <person name="Ivanova N."/>
            <person name="Pagani I."/>
            <person name="Pati A."/>
            <person name="Pitluck S."/>
            <person name="Nolan M."/>
            <person name="Holliger C."/>
            <person name="Smidt H."/>
        </authorList>
    </citation>
    <scope>NUCLEOTIDE SEQUENCE [LARGE SCALE GENOMIC DNA]</scope>
    <source>
        <strain evidence="9">DSM 9455</strain>
    </source>
</reference>
<dbReference type="PANTHER" id="PTHR30389">
    <property type="entry name" value="FUMARATE HYDRATASE-RELATED"/>
    <property type="match status" value="1"/>
</dbReference>
<evidence type="ECO:0000256" key="4">
    <source>
        <dbReference type="ARBA" id="ARBA00023004"/>
    </source>
</evidence>
<organism evidence="8 9">
    <name type="scientific">Dehalobacter restrictus (strain DSM 9455 / PER-K23)</name>
    <dbReference type="NCBI Taxonomy" id="871738"/>
    <lineage>
        <taxon>Bacteria</taxon>
        <taxon>Bacillati</taxon>
        <taxon>Bacillota</taxon>
        <taxon>Clostridia</taxon>
        <taxon>Eubacteriales</taxon>
        <taxon>Desulfitobacteriaceae</taxon>
        <taxon>Dehalobacter</taxon>
    </lineage>
</organism>
<keyword evidence="3" id="KW-0479">Metal-binding</keyword>
<keyword evidence="5" id="KW-0411">Iron-sulfur</keyword>
<dbReference type="Pfam" id="PF05681">
    <property type="entry name" value="Fumerase"/>
    <property type="match status" value="1"/>
</dbReference>
<dbReference type="RefSeq" id="WP_025206144.1">
    <property type="nucleotide sequence ID" value="NZ_CP007033.1"/>
</dbReference>
<evidence type="ECO:0000256" key="1">
    <source>
        <dbReference type="ARBA" id="ARBA00008876"/>
    </source>
</evidence>
<dbReference type="GO" id="GO:0004333">
    <property type="term" value="F:fumarate hydratase activity"/>
    <property type="evidence" value="ECO:0007669"/>
    <property type="project" value="UniProtKB-EC"/>
</dbReference>
<evidence type="ECO:0000256" key="3">
    <source>
        <dbReference type="ARBA" id="ARBA00022723"/>
    </source>
</evidence>
<comment type="similarity">
    <text evidence="1">Belongs to the class-I fumarase family.</text>
</comment>
<evidence type="ECO:0000256" key="2">
    <source>
        <dbReference type="ARBA" id="ARBA00022485"/>
    </source>
</evidence>
<keyword evidence="9" id="KW-1185">Reference proteome</keyword>
<dbReference type="Proteomes" id="UP000018934">
    <property type="component" value="Chromosome"/>
</dbReference>
<sequence>MKEIHVNEVISAVERLCIEANCILNQDVIDALNKALGIEESSQGREVLQQLLENAEIAAKENIPICQDTGMAVLFVEVGQDLHIIGGDLTGALNEGVRRGYEKGFLRKSIVKDPFNRINTGDNTPAVIHYEIVSGDKIGIAIAPKGFGSENMGALKMFKPSDGLPAVKNFIVETVDKAGPNPCPPIVVGVGLGGTMEKAAYLAKKALLRPIGESNPVEEYARLEQELLTKINHLGIGPQGFGGRTTALAVNIEVFPTHIAGLPAAVNINCHVTRHRQVVLEGRVSSCE</sequence>
<evidence type="ECO:0000313" key="9">
    <source>
        <dbReference type="Proteomes" id="UP000018934"/>
    </source>
</evidence>
<dbReference type="InterPro" id="IPR004646">
    <property type="entry name" value="Fe-S_hydro-lyase_TtdA-typ_cat"/>
</dbReference>
<dbReference type="NCBIfam" id="NF004885">
    <property type="entry name" value="PRK06246.1"/>
    <property type="match status" value="1"/>
</dbReference>